<protein>
    <recommendedName>
        <fullName evidence="4">CRM domain-containing protein</fullName>
    </recommendedName>
</protein>
<reference evidence="5" key="1">
    <citation type="submission" date="2022-09" db="EMBL/GenBank/DDBJ databases">
        <title>Actin cytoskeleton and complex cell architecture in an #Asgard archaeon.</title>
        <authorList>
            <person name="Ponce Toledo R.I."/>
            <person name="Schleper C."/>
            <person name="Rodrigues Oliveira T."/>
            <person name="Wollweber F."/>
            <person name="Xu J."/>
            <person name="Rittmann S."/>
            <person name="Klingl A."/>
            <person name="Pilhofer M."/>
        </authorList>
    </citation>
    <scope>NUCLEOTIDE SEQUENCE</scope>
    <source>
        <strain evidence="5">B-35</strain>
    </source>
</reference>
<evidence type="ECO:0000259" key="4">
    <source>
        <dbReference type="PROSITE" id="PS51295"/>
    </source>
</evidence>
<evidence type="ECO:0000256" key="3">
    <source>
        <dbReference type="SAM" id="MobiDB-lite"/>
    </source>
</evidence>
<evidence type="ECO:0000313" key="5">
    <source>
        <dbReference type="EMBL" id="UYP44873.1"/>
    </source>
</evidence>
<evidence type="ECO:0000313" key="6">
    <source>
        <dbReference type="Proteomes" id="UP001208689"/>
    </source>
</evidence>
<feature type="compositionally biased region" description="Basic residues" evidence="3">
    <location>
        <begin position="214"/>
        <end position="225"/>
    </location>
</feature>
<gene>
    <name evidence="5" type="ORF">NEF87_001158</name>
</gene>
<feature type="region of interest" description="Disordered" evidence="3">
    <location>
        <begin position="158"/>
        <end position="225"/>
    </location>
</feature>
<dbReference type="SUPFAM" id="SSF75471">
    <property type="entry name" value="YhbY-like"/>
    <property type="match status" value="1"/>
</dbReference>
<name>A0ABY6HMY4_9ARCH</name>
<dbReference type="Gene3D" id="3.30.110.60">
    <property type="entry name" value="YhbY-like"/>
    <property type="match status" value="1"/>
</dbReference>
<dbReference type="InterPro" id="IPR001890">
    <property type="entry name" value="RNA-binding_CRM"/>
</dbReference>
<keyword evidence="1 2" id="KW-0694">RNA-binding</keyword>
<evidence type="ECO:0000256" key="2">
    <source>
        <dbReference type="PROSITE-ProRule" id="PRU00626"/>
    </source>
</evidence>
<dbReference type="Proteomes" id="UP001208689">
    <property type="component" value="Chromosome"/>
</dbReference>
<feature type="domain" description="CRM" evidence="4">
    <location>
        <begin position="1"/>
        <end position="100"/>
    </location>
</feature>
<dbReference type="PROSITE" id="PS51295">
    <property type="entry name" value="CRM"/>
    <property type="match status" value="1"/>
</dbReference>
<accession>A0ABY6HMY4</accession>
<proteinExistence type="predicted"/>
<organism evidence="5 6">
    <name type="scientific">Candidatus Lokiarchaeum ossiferum</name>
    <dbReference type="NCBI Taxonomy" id="2951803"/>
    <lineage>
        <taxon>Archaea</taxon>
        <taxon>Promethearchaeati</taxon>
        <taxon>Promethearchaeota</taxon>
        <taxon>Promethearchaeia</taxon>
        <taxon>Promethearchaeales</taxon>
        <taxon>Promethearchaeaceae</taxon>
        <taxon>Candidatus Lokiarchaeum</taxon>
    </lineage>
</organism>
<dbReference type="SMART" id="SM01103">
    <property type="entry name" value="CRS1_YhbY"/>
    <property type="match status" value="1"/>
</dbReference>
<evidence type="ECO:0000256" key="1">
    <source>
        <dbReference type="ARBA" id="ARBA00022884"/>
    </source>
</evidence>
<feature type="compositionally biased region" description="Basic residues" evidence="3">
    <location>
        <begin position="167"/>
        <end position="176"/>
    </location>
</feature>
<dbReference type="EMBL" id="CP104013">
    <property type="protein sequence ID" value="UYP44873.1"/>
    <property type="molecule type" value="Genomic_DNA"/>
</dbReference>
<keyword evidence="6" id="KW-1185">Reference proteome</keyword>
<dbReference type="InterPro" id="IPR035920">
    <property type="entry name" value="YhbY-like_sf"/>
</dbReference>
<sequence length="225" mass="25442">MTKKNSRMSLELFHQVRQERAHVIIGKTGVTPSVLEHIKNHLKKNKIVKLKVMPDMVTEHGMDHFIAAVMKGLKIVVLDARGHTFIISKKKVTGLHVPKKYGKLIGDNEEITPQADGESEEETVVLDENGEVVDMNPEFIDYDDENLLHRIDQQSEEIYGAIETKQPKKKVKRPRPNLRDNKKFPKTASKSGARSNSSKFGPKKGKSRSGTGHSSKRTPKFKKRS</sequence>
<dbReference type="Pfam" id="PF01985">
    <property type="entry name" value="CRS1_YhbY"/>
    <property type="match status" value="1"/>
</dbReference>
<feature type="compositionally biased region" description="Polar residues" evidence="3">
    <location>
        <begin position="188"/>
        <end position="199"/>
    </location>
</feature>